<evidence type="ECO:0000256" key="4">
    <source>
        <dbReference type="ARBA" id="ARBA00022859"/>
    </source>
</evidence>
<feature type="chain" id="PRO_5043870994" evidence="9">
    <location>
        <begin position="32"/>
        <end position="272"/>
    </location>
</feature>
<evidence type="ECO:0000256" key="1">
    <source>
        <dbReference type="ARBA" id="ARBA00004236"/>
    </source>
</evidence>
<feature type="compositionally biased region" description="Basic residues" evidence="8">
    <location>
        <begin position="175"/>
        <end position="184"/>
    </location>
</feature>
<evidence type="ECO:0000313" key="10">
    <source>
        <dbReference type="Ensembl" id="ENSCMUP00000031699.1"/>
    </source>
</evidence>
<comment type="subcellular location">
    <subcellularLocation>
        <location evidence="1">Cell membrane</location>
    </subcellularLocation>
</comment>
<keyword evidence="11" id="KW-1185">Reference proteome</keyword>
<protein>
    <submittedName>
        <fullName evidence="10">Uncharacterized protein</fullName>
    </submittedName>
</protein>
<dbReference type="GO" id="GO:0002376">
    <property type="term" value="P:immune system process"/>
    <property type="evidence" value="ECO:0007669"/>
    <property type="project" value="UniProtKB-KW"/>
</dbReference>
<dbReference type="PANTHER" id="PTHR19433">
    <property type="entry name" value="T-CELL RECEPTOR ALPHA CHAIN V REGION-RELATED"/>
    <property type="match status" value="1"/>
</dbReference>
<dbReference type="Proteomes" id="UP000694553">
    <property type="component" value="Unassembled WGS sequence"/>
</dbReference>
<feature type="signal peptide" evidence="9">
    <location>
        <begin position="1"/>
        <end position="31"/>
    </location>
</feature>
<dbReference type="Ensembl" id="ENSCMUT00000037371.1">
    <property type="protein sequence ID" value="ENSCMUP00000031699.1"/>
    <property type="gene ID" value="ENSCMUG00000017176.1"/>
</dbReference>
<dbReference type="GO" id="GO:0005886">
    <property type="term" value="C:plasma membrane"/>
    <property type="evidence" value="ECO:0007669"/>
    <property type="project" value="UniProtKB-SubCell"/>
</dbReference>
<name>A0A8U7NIT0_CORMO</name>
<keyword evidence="6" id="KW-1015">Disulfide bond</keyword>
<keyword evidence="4" id="KW-0391">Immunity</keyword>
<evidence type="ECO:0000256" key="8">
    <source>
        <dbReference type="SAM" id="MobiDB-lite"/>
    </source>
</evidence>
<evidence type="ECO:0000256" key="5">
    <source>
        <dbReference type="ARBA" id="ARBA00023136"/>
    </source>
</evidence>
<reference evidence="11" key="1">
    <citation type="submission" date="2019-10" db="EMBL/GenBank/DDBJ databases">
        <title>Corvus moneduloides (New Caledonian crow) genome, bCorMon1, primary haplotype.</title>
        <authorList>
            <person name="Rutz C."/>
            <person name="Fungtammasan C."/>
            <person name="Mountcastle J."/>
            <person name="Formenti G."/>
            <person name="Chow W."/>
            <person name="Howe K."/>
            <person name="Steele M.P."/>
            <person name="Fernandes J."/>
            <person name="Gilbert M.T.P."/>
            <person name="Fedrigo O."/>
            <person name="Jarvis E.D."/>
            <person name="Gemmell N."/>
        </authorList>
    </citation>
    <scope>NUCLEOTIDE SEQUENCE [LARGE SCALE GENOMIC DNA]</scope>
</reference>
<dbReference type="SUPFAM" id="SSF48726">
    <property type="entry name" value="Immunoglobulin"/>
    <property type="match status" value="1"/>
</dbReference>
<evidence type="ECO:0000256" key="7">
    <source>
        <dbReference type="ARBA" id="ARBA00023180"/>
    </source>
</evidence>
<keyword evidence="2" id="KW-1003">Cell membrane</keyword>
<reference evidence="10" key="3">
    <citation type="submission" date="2025-09" db="UniProtKB">
        <authorList>
            <consortium name="Ensembl"/>
        </authorList>
    </citation>
    <scope>IDENTIFICATION</scope>
</reference>
<feature type="compositionally biased region" description="Low complexity" evidence="8">
    <location>
        <begin position="146"/>
        <end position="174"/>
    </location>
</feature>
<keyword evidence="5" id="KW-0472">Membrane</keyword>
<dbReference type="InterPro" id="IPR052051">
    <property type="entry name" value="TCR_complex_component"/>
</dbReference>
<reference evidence="10" key="2">
    <citation type="submission" date="2025-08" db="UniProtKB">
        <authorList>
            <consortium name="Ensembl"/>
        </authorList>
    </citation>
    <scope>IDENTIFICATION</scope>
</reference>
<proteinExistence type="predicted"/>
<feature type="region of interest" description="Disordered" evidence="8">
    <location>
        <begin position="129"/>
        <end position="192"/>
    </location>
</feature>
<evidence type="ECO:0000256" key="3">
    <source>
        <dbReference type="ARBA" id="ARBA00022729"/>
    </source>
</evidence>
<evidence type="ECO:0000313" key="11">
    <source>
        <dbReference type="Proteomes" id="UP000694553"/>
    </source>
</evidence>
<evidence type="ECO:0000256" key="9">
    <source>
        <dbReference type="SAM" id="SignalP"/>
    </source>
</evidence>
<dbReference type="GO" id="GO:0009617">
    <property type="term" value="P:response to bacterium"/>
    <property type="evidence" value="ECO:0007669"/>
    <property type="project" value="TreeGrafter"/>
</dbReference>
<organism evidence="10 11">
    <name type="scientific">Corvus moneduloides</name>
    <name type="common">New Caledonian crow</name>
    <dbReference type="NCBI Taxonomy" id="1196302"/>
    <lineage>
        <taxon>Eukaryota</taxon>
        <taxon>Metazoa</taxon>
        <taxon>Chordata</taxon>
        <taxon>Craniata</taxon>
        <taxon>Vertebrata</taxon>
        <taxon>Euteleostomi</taxon>
        <taxon>Archelosauria</taxon>
        <taxon>Archosauria</taxon>
        <taxon>Dinosauria</taxon>
        <taxon>Saurischia</taxon>
        <taxon>Theropoda</taxon>
        <taxon>Coelurosauria</taxon>
        <taxon>Aves</taxon>
        <taxon>Neognathae</taxon>
        <taxon>Neoaves</taxon>
        <taxon>Telluraves</taxon>
        <taxon>Australaves</taxon>
        <taxon>Passeriformes</taxon>
        <taxon>Corvoidea</taxon>
        <taxon>Corvidae</taxon>
        <taxon>Corvus</taxon>
    </lineage>
</organism>
<dbReference type="AlphaFoldDB" id="A0A8U7NIT0"/>
<sequence length="272" mass="28860">MLGRRSSGMRRCRSAGLAALAALLLVAVAKAQVQQEPRLETTENTGINISCSHPKIQTSDFIQWYRHLPGRGPELLVSALKGFKELPDIASGLWVSADRRSSALWLRRPRRGDAAVYYCALGDTGRGAGAAAGHEPPRAGPGGAGATAPPAASRGRCRSAAGPQAAPQLLPAQRARAHRARHSPARPPDTRLAQPAPCAYTLGTHCPASPPPLCLLCLAGNCCGLRLCHGLWPSGRVHCSSQPALQSRAAPSGQHLCWELTKQLRWQAHMVS</sequence>
<dbReference type="InterPro" id="IPR036179">
    <property type="entry name" value="Ig-like_dom_sf"/>
</dbReference>
<dbReference type="PANTHER" id="PTHR19433:SF111">
    <property type="entry name" value="T CELL RECEPTOR ALPHA VARIABLE 4"/>
    <property type="match status" value="1"/>
</dbReference>
<dbReference type="InterPro" id="IPR013783">
    <property type="entry name" value="Ig-like_fold"/>
</dbReference>
<keyword evidence="3 9" id="KW-0732">Signal</keyword>
<evidence type="ECO:0000256" key="6">
    <source>
        <dbReference type="ARBA" id="ARBA00023157"/>
    </source>
</evidence>
<evidence type="ECO:0000256" key="2">
    <source>
        <dbReference type="ARBA" id="ARBA00022475"/>
    </source>
</evidence>
<dbReference type="Gene3D" id="2.60.40.10">
    <property type="entry name" value="Immunoglobulins"/>
    <property type="match status" value="1"/>
</dbReference>
<accession>A0A8U7NIT0</accession>
<keyword evidence="7" id="KW-0325">Glycoprotein</keyword>